<comment type="cofactor">
    <cofactor evidence="1">
        <name>Zn(2+)</name>
        <dbReference type="ChEBI" id="CHEBI:29105"/>
    </cofactor>
</comment>
<reference evidence="5" key="1">
    <citation type="journal article" date="2020" name="Nat. Genet.">
        <title>Genomic diversifications of five Gossypium allopolyploid species and their impact on cotton improvement.</title>
        <authorList>
            <person name="Chen Z.J."/>
            <person name="Sreedasyam A."/>
            <person name="Ando A."/>
            <person name="Song Q."/>
            <person name="De Santiago L.M."/>
            <person name="Hulse-Kemp A.M."/>
            <person name="Ding M."/>
            <person name="Ye W."/>
            <person name="Kirkbride R.C."/>
            <person name="Jenkins J."/>
            <person name="Plott C."/>
            <person name="Lovell J."/>
            <person name="Lin Y.M."/>
            <person name="Vaughn R."/>
            <person name="Liu B."/>
            <person name="Simpson S."/>
            <person name="Scheffler B.E."/>
            <person name="Wen L."/>
            <person name="Saski C.A."/>
            <person name="Grover C.E."/>
            <person name="Hu G."/>
            <person name="Conover J.L."/>
            <person name="Carlson J.W."/>
            <person name="Shu S."/>
            <person name="Boston L.B."/>
            <person name="Williams M."/>
            <person name="Peterson D.G."/>
            <person name="McGee K."/>
            <person name="Jones D.C."/>
            <person name="Wendel J.F."/>
            <person name="Stelly D.M."/>
            <person name="Grimwood J."/>
            <person name="Schmutz J."/>
        </authorList>
    </citation>
    <scope>NUCLEOTIDE SEQUENCE [LARGE SCALE GENOMIC DNA]</scope>
    <source>
        <strain evidence="5">cv. TM-1</strain>
    </source>
</reference>
<reference evidence="6" key="2">
    <citation type="submission" date="2025-08" db="UniProtKB">
        <authorList>
            <consortium name="RefSeq"/>
        </authorList>
    </citation>
    <scope>IDENTIFICATION</scope>
</reference>
<dbReference type="RefSeq" id="XP_016682036.2">
    <property type="nucleotide sequence ID" value="XM_016826547.2"/>
</dbReference>
<dbReference type="GO" id="GO:0003899">
    <property type="term" value="F:DNA-directed RNA polymerase activity"/>
    <property type="evidence" value="ECO:0007669"/>
    <property type="project" value="InterPro"/>
</dbReference>
<evidence type="ECO:0000256" key="3">
    <source>
        <dbReference type="ARBA" id="ARBA00022824"/>
    </source>
</evidence>
<dbReference type="GeneID" id="107900823"/>
<dbReference type="InterPro" id="IPR007484">
    <property type="entry name" value="Peptidase_M28"/>
</dbReference>
<accession>A0A1U8IVC8</accession>
<organism evidence="5 6">
    <name type="scientific">Gossypium hirsutum</name>
    <name type="common">Upland cotton</name>
    <name type="synonym">Gossypium mexicanum</name>
    <dbReference type="NCBI Taxonomy" id="3635"/>
    <lineage>
        <taxon>Eukaryota</taxon>
        <taxon>Viridiplantae</taxon>
        <taxon>Streptophyta</taxon>
        <taxon>Embryophyta</taxon>
        <taxon>Tracheophyta</taxon>
        <taxon>Spermatophyta</taxon>
        <taxon>Magnoliopsida</taxon>
        <taxon>eudicotyledons</taxon>
        <taxon>Gunneridae</taxon>
        <taxon>Pentapetalae</taxon>
        <taxon>rosids</taxon>
        <taxon>malvids</taxon>
        <taxon>Malvales</taxon>
        <taxon>Malvaceae</taxon>
        <taxon>Malvoideae</taxon>
        <taxon>Gossypium</taxon>
    </lineage>
</organism>
<feature type="domain" description="Peptidase M28" evidence="4">
    <location>
        <begin position="54"/>
        <end position="113"/>
    </location>
</feature>
<evidence type="ECO:0000313" key="6">
    <source>
        <dbReference type="RefSeq" id="XP_016682036.2"/>
    </source>
</evidence>
<dbReference type="GO" id="GO:0008235">
    <property type="term" value="F:metalloexopeptidase activity"/>
    <property type="evidence" value="ECO:0007669"/>
    <property type="project" value="InterPro"/>
</dbReference>
<dbReference type="Gene3D" id="3.40.1340.10">
    <property type="entry name" value="RNA polymerase, Rpb5, N-terminal domain"/>
    <property type="match status" value="1"/>
</dbReference>
<dbReference type="Pfam" id="PF04389">
    <property type="entry name" value="Peptidase_M28"/>
    <property type="match status" value="1"/>
</dbReference>
<dbReference type="KEGG" id="ghi:107900823"/>
<protein>
    <submittedName>
        <fullName evidence="6">Endoplasmic reticulum metallopeptidase 1-A</fullName>
    </submittedName>
</protein>
<dbReference type="AlphaFoldDB" id="A0A1U8IVC8"/>
<dbReference type="InterPro" id="IPR045175">
    <property type="entry name" value="M28_fam"/>
</dbReference>
<name>A0A1U8IVC8_GOSHI</name>
<dbReference type="Proteomes" id="UP000818029">
    <property type="component" value="Chromosome D08"/>
</dbReference>
<sequence>MQADNVYNAILVVQKALTAPAKAAINEINSYFHMEVFEEAELLTNITEHMFVDKGAHGFMRTHKWHHSIGAFINVEASGTGGLDLVYQSGPGSWPSSVYAQSAIYPMAHSAAQGGFWIKFAKT</sequence>
<gene>
    <name evidence="6" type="primary">LOC107900823</name>
</gene>
<evidence type="ECO:0000313" key="5">
    <source>
        <dbReference type="Proteomes" id="UP000818029"/>
    </source>
</evidence>
<keyword evidence="3" id="KW-0256">Endoplasmic reticulum</keyword>
<proteinExistence type="predicted"/>
<dbReference type="GO" id="GO:0006351">
    <property type="term" value="P:DNA-templated transcription"/>
    <property type="evidence" value="ECO:0007669"/>
    <property type="project" value="InterPro"/>
</dbReference>
<dbReference type="GO" id="GO:0003677">
    <property type="term" value="F:DNA binding"/>
    <property type="evidence" value="ECO:0007669"/>
    <property type="project" value="InterPro"/>
</dbReference>
<keyword evidence="5" id="KW-1185">Reference proteome</keyword>
<dbReference type="SUPFAM" id="SSF53036">
    <property type="entry name" value="Eukaryotic RPB5 N-terminal domain"/>
    <property type="match status" value="1"/>
</dbReference>
<evidence type="ECO:0000259" key="4">
    <source>
        <dbReference type="Pfam" id="PF04389"/>
    </source>
</evidence>
<dbReference type="PANTHER" id="PTHR12147:SF22">
    <property type="entry name" value="ENDOPLASMIC RETICULUM METALLOPEPTIDASE 1"/>
    <property type="match status" value="1"/>
</dbReference>
<comment type="subcellular location">
    <subcellularLocation>
        <location evidence="2">Endoplasmic reticulum</location>
    </subcellularLocation>
</comment>
<evidence type="ECO:0000256" key="1">
    <source>
        <dbReference type="ARBA" id="ARBA00001947"/>
    </source>
</evidence>
<dbReference type="PANTHER" id="PTHR12147">
    <property type="entry name" value="METALLOPEPTIDASE M28 FAMILY MEMBER"/>
    <property type="match status" value="1"/>
</dbReference>
<evidence type="ECO:0000256" key="2">
    <source>
        <dbReference type="ARBA" id="ARBA00004240"/>
    </source>
</evidence>
<dbReference type="GO" id="GO:0006508">
    <property type="term" value="P:proteolysis"/>
    <property type="evidence" value="ECO:0007669"/>
    <property type="project" value="InterPro"/>
</dbReference>
<dbReference type="GO" id="GO:0005783">
    <property type="term" value="C:endoplasmic reticulum"/>
    <property type="evidence" value="ECO:0007669"/>
    <property type="project" value="UniProtKB-SubCell"/>
</dbReference>
<dbReference type="InterPro" id="IPR036710">
    <property type="entry name" value="RNA_pol_Rpb5_N_sf"/>
</dbReference>